<evidence type="ECO:0000256" key="13">
    <source>
        <dbReference type="SAM" id="Coils"/>
    </source>
</evidence>
<evidence type="ECO:0000256" key="5">
    <source>
        <dbReference type="ARBA" id="ARBA00022553"/>
    </source>
</evidence>
<dbReference type="Pfam" id="PF02518">
    <property type="entry name" value="HATPase_c"/>
    <property type="match status" value="1"/>
</dbReference>
<dbReference type="SUPFAM" id="SSF55785">
    <property type="entry name" value="PYP-like sensor domain (PAS domain)"/>
    <property type="match status" value="1"/>
</dbReference>
<dbReference type="SMART" id="SM00448">
    <property type="entry name" value="REC"/>
    <property type="match status" value="1"/>
</dbReference>
<dbReference type="InterPro" id="IPR005467">
    <property type="entry name" value="His_kinase_dom"/>
</dbReference>
<dbReference type="InterPro" id="IPR013655">
    <property type="entry name" value="PAS_fold_3"/>
</dbReference>
<dbReference type="InterPro" id="IPR036097">
    <property type="entry name" value="HisK_dim/P_sf"/>
</dbReference>
<evidence type="ECO:0000256" key="14">
    <source>
        <dbReference type="SAM" id="MobiDB-lite"/>
    </source>
</evidence>
<keyword evidence="19" id="KW-1185">Reference proteome</keyword>
<gene>
    <name evidence="18" type="ORF">TCAP_03498</name>
</gene>
<evidence type="ECO:0000259" key="16">
    <source>
        <dbReference type="PROSITE" id="PS50110"/>
    </source>
</evidence>
<evidence type="ECO:0000256" key="7">
    <source>
        <dbReference type="ARBA" id="ARBA00022741"/>
    </source>
</evidence>
<dbReference type="FunFam" id="3.30.450.20:FF:000099">
    <property type="entry name" value="Sensory box sensor histidine kinase"/>
    <property type="match status" value="1"/>
</dbReference>
<evidence type="ECO:0000256" key="2">
    <source>
        <dbReference type="ARBA" id="ARBA00004496"/>
    </source>
</evidence>
<dbReference type="Gene3D" id="3.30.450.20">
    <property type="entry name" value="PAS domain"/>
    <property type="match status" value="2"/>
</dbReference>
<dbReference type="PRINTS" id="PR00344">
    <property type="entry name" value="BCTRLSENSOR"/>
</dbReference>
<evidence type="ECO:0000256" key="6">
    <source>
        <dbReference type="ARBA" id="ARBA00022679"/>
    </source>
</evidence>
<dbReference type="InterPro" id="IPR035965">
    <property type="entry name" value="PAS-like_dom_sf"/>
</dbReference>
<dbReference type="SMART" id="SM00086">
    <property type="entry name" value="PAC"/>
    <property type="match status" value="1"/>
</dbReference>
<evidence type="ECO:0000256" key="11">
    <source>
        <dbReference type="ARBA" id="ARBA00054109"/>
    </source>
</evidence>
<dbReference type="EC" id="2.7.13.3" evidence="3"/>
<feature type="compositionally biased region" description="Low complexity" evidence="14">
    <location>
        <begin position="489"/>
        <end position="503"/>
    </location>
</feature>
<dbReference type="GO" id="GO:0005886">
    <property type="term" value="C:plasma membrane"/>
    <property type="evidence" value="ECO:0007669"/>
    <property type="project" value="TreeGrafter"/>
</dbReference>
<dbReference type="Pfam" id="PF00072">
    <property type="entry name" value="Response_reg"/>
    <property type="match status" value="1"/>
</dbReference>
<evidence type="ECO:0000256" key="3">
    <source>
        <dbReference type="ARBA" id="ARBA00012438"/>
    </source>
</evidence>
<protein>
    <recommendedName>
        <fullName evidence="3">histidine kinase</fullName>
        <ecNumber evidence="3">2.7.13.3</ecNumber>
    </recommendedName>
</protein>
<keyword evidence="4" id="KW-0963">Cytoplasm</keyword>
<dbReference type="InterPro" id="IPR011006">
    <property type="entry name" value="CheY-like_superfamily"/>
</dbReference>
<dbReference type="PROSITE" id="PS50110">
    <property type="entry name" value="RESPONSE_REGULATORY"/>
    <property type="match status" value="1"/>
</dbReference>
<dbReference type="CDD" id="cd16922">
    <property type="entry name" value="HATPase_EvgS-ArcB-TorS-like"/>
    <property type="match status" value="1"/>
</dbReference>
<dbReference type="CDD" id="cd00130">
    <property type="entry name" value="PAS"/>
    <property type="match status" value="1"/>
</dbReference>
<dbReference type="InterPro" id="IPR003594">
    <property type="entry name" value="HATPase_dom"/>
</dbReference>
<feature type="region of interest" description="Disordered" evidence="14">
    <location>
        <begin position="160"/>
        <end position="193"/>
    </location>
</feature>
<evidence type="ECO:0000256" key="12">
    <source>
        <dbReference type="PROSITE-ProRule" id="PRU00169"/>
    </source>
</evidence>
<dbReference type="GO" id="GO:0005737">
    <property type="term" value="C:cytoplasm"/>
    <property type="evidence" value="ECO:0007669"/>
    <property type="project" value="UniProtKB-SubCell"/>
</dbReference>
<dbReference type="EMBL" id="NRSZ01000531">
    <property type="protein sequence ID" value="PNY26573.1"/>
    <property type="molecule type" value="Genomic_DNA"/>
</dbReference>
<keyword evidence="7" id="KW-0547">Nucleotide-binding</keyword>
<dbReference type="InterPro" id="IPR004358">
    <property type="entry name" value="Sig_transdc_His_kin-like_C"/>
</dbReference>
<dbReference type="SMART" id="SM00388">
    <property type="entry name" value="HisKA"/>
    <property type="match status" value="1"/>
</dbReference>
<dbReference type="PROSITE" id="PS50112">
    <property type="entry name" value="PAS"/>
    <property type="match status" value="1"/>
</dbReference>
<dbReference type="SUPFAM" id="SSF52172">
    <property type="entry name" value="CheY-like"/>
    <property type="match status" value="1"/>
</dbReference>
<dbReference type="Gene3D" id="3.40.50.2300">
    <property type="match status" value="1"/>
</dbReference>
<evidence type="ECO:0000259" key="17">
    <source>
        <dbReference type="PROSITE" id="PS50112"/>
    </source>
</evidence>
<keyword evidence="10" id="KW-0902">Two-component regulatory system</keyword>
<dbReference type="CDD" id="cd00082">
    <property type="entry name" value="HisKA"/>
    <property type="match status" value="1"/>
</dbReference>
<feature type="region of interest" description="Disordered" evidence="14">
    <location>
        <begin position="1442"/>
        <end position="1490"/>
    </location>
</feature>
<dbReference type="InterPro" id="IPR036890">
    <property type="entry name" value="HATPase_C_sf"/>
</dbReference>
<dbReference type="Proteomes" id="UP000236621">
    <property type="component" value="Unassembled WGS sequence"/>
</dbReference>
<feature type="domain" description="Response regulatory" evidence="16">
    <location>
        <begin position="1272"/>
        <end position="1398"/>
    </location>
</feature>
<dbReference type="GO" id="GO:0005524">
    <property type="term" value="F:ATP binding"/>
    <property type="evidence" value="ECO:0007669"/>
    <property type="project" value="UniProtKB-KW"/>
</dbReference>
<dbReference type="PANTHER" id="PTHR43047">
    <property type="entry name" value="TWO-COMPONENT HISTIDINE PROTEIN KINASE"/>
    <property type="match status" value="1"/>
</dbReference>
<name>A0A2K3QGD3_9HYPO</name>
<dbReference type="InterPro" id="IPR000014">
    <property type="entry name" value="PAS"/>
</dbReference>
<dbReference type="NCBIfam" id="TIGR00229">
    <property type="entry name" value="sensory_box"/>
    <property type="match status" value="1"/>
</dbReference>
<dbReference type="GO" id="GO:0009365">
    <property type="term" value="C:protein histidine kinase complex"/>
    <property type="evidence" value="ECO:0007669"/>
    <property type="project" value="UniProtKB-ARBA"/>
</dbReference>
<dbReference type="FunFam" id="1.10.287.130:FF:000002">
    <property type="entry name" value="Two-component osmosensing histidine kinase"/>
    <property type="match status" value="1"/>
</dbReference>
<evidence type="ECO:0000259" key="15">
    <source>
        <dbReference type="PROSITE" id="PS50109"/>
    </source>
</evidence>
<evidence type="ECO:0000256" key="8">
    <source>
        <dbReference type="ARBA" id="ARBA00022777"/>
    </source>
</evidence>
<keyword evidence="5 12" id="KW-0597">Phosphoprotein</keyword>
<organism evidence="18 19">
    <name type="scientific">Tolypocladium capitatum</name>
    <dbReference type="NCBI Taxonomy" id="45235"/>
    <lineage>
        <taxon>Eukaryota</taxon>
        <taxon>Fungi</taxon>
        <taxon>Dikarya</taxon>
        <taxon>Ascomycota</taxon>
        <taxon>Pezizomycotina</taxon>
        <taxon>Sordariomycetes</taxon>
        <taxon>Hypocreomycetidae</taxon>
        <taxon>Hypocreales</taxon>
        <taxon>Ophiocordycipitaceae</taxon>
        <taxon>Tolypocladium</taxon>
    </lineage>
</organism>
<dbReference type="OrthoDB" id="60033at2759"/>
<feature type="coiled-coil region" evidence="13">
    <location>
        <begin position="936"/>
        <end position="964"/>
    </location>
</feature>
<dbReference type="Pfam" id="PF08447">
    <property type="entry name" value="PAS_3"/>
    <property type="match status" value="1"/>
</dbReference>
<dbReference type="PROSITE" id="PS50109">
    <property type="entry name" value="HIS_KIN"/>
    <property type="match status" value="1"/>
</dbReference>
<feature type="domain" description="Histidine kinase" evidence="15">
    <location>
        <begin position="973"/>
        <end position="1196"/>
    </location>
</feature>
<feature type="modified residue" description="4-aspartylphosphate" evidence="12">
    <location>
        <position position="1327"/>
    </location>
</feature>
<dbReference type="Pfam" id="PF00512">
    <property type="entry name" value="HisKA"/>
    <property type="match status" value="1"/>
</dbReference>
<feature type="region of interest" description="Disordered" evidence="14">
    <location>
        <begin position="370"/>
        <end position="402"/>
    </location>
</feature>
<keyword evidence="13" id="KW-0175">Coiled coil</keyword>
<feature type="region of interest" description="Disordered" evidence="14">
    <location>
        <begin position="1228"/>
        <end position="1265"/>
    </location>
</feature>
<feature type="compositionally biased region" description="Polar residues" evidence="14">
    <location>
        <begin position="383"/>
        <end position="402"/>
    </location>
</feature>
<dbReference type="InterPro" id="IPR003661">
    <property type="entry name" value="HisK_dim/P_dom"/>
</dbReference>
<sequence>MPRANPAAPRAVDPVPSCTSGPTSSRPRTQPPLIVSSVAAAVVVWAEPPSLLDLTRPPIERASAITLPVIGSPLRSYEYSVPPNDRSRSAIRRSPCLSCCVVGGSSSSISLEPPPRHDSTWPHNRRPLVTLPLAFLRDGCRPRAELSCVLRAVTLHHLSPCDGASRDMTSPEKPRQHSQTRAVGPVSAADDASAGHHVLDAEPTDHVAPAGADASKSTRIPMGDSIVSSRDASPRAGAGGRFLRDPLALAATGTRSQSQSPFRLAMPSISPGQLAFSAMQYLPVPTIVLNNLKTVVLANEAMGRMMGIITDDTDQDDATATIELLRGQTLSQVGIDMLQDGRPVWISWESFLDSLVDDFGVRPFVAGATQRESRSGCGDATPTIGSLGSSERRQSSTGQSKQDAVLEVVISRKDIGKTTFDSRYKARESEYQAFAKVIITVWEVEDRQIYFTLTFTNTQSTPSMPLKSRKSIARPSVLEAADRKSIAHSNPSSVASSRDSSSPSFHGLGVVTMSSSPFPPMGPPSIAAHSGSPSLLQKIIMMKDALLDNTQMPIMAMWKDGSVNFPNKAARLLLPKDAGLDAVDGFDLLKQWPLWTEDFSRELDVSENPMSILLRTESPFAGIRVGMIDREGNKTVYDVLGEAIRDDTTGEFLAGVVTGRDVTTMTEEITQIKERDDERFKLICDTMPQLVWTATPDGLHDFFNTRWYTYTGLKPEQSLGENWQSPFHPDEIPEALARWEHSTRTGDPYMMEYRCRSKEGEWRWFLGRALAVRNKDTGEIEKWFGTCTDVHESMQTKFNAKRTRQQLLSVIAHSHVTIFTVDPSRLVTMLEGALIWNNTFEENHDGGRWFIGENMYTVFNRLTKQLPEGERPEFLQPIEDILDGRSSEDVKEHSIDDRFYRTRFLPMYGKRSQDGKAMSESCIEGAIGVIMDVTELKQREEAIREQSREKRRAMANEAAAKEANRLKSQFLANMSHEIRTPITGMLGMAELLGDMKLDEEQRDYVDNIQSSATSLLTVINDILDFSKVESGRLDVEEVQFSLSLIVKEVGRMLQFAVERKNLNFQSDIDGDIENDMVVIGDPGRVRQIITNLLTNSIKFTNQGYVQFSVVKEKETAESVEIKFVIEDTGIGIQEDVRKRLFQPFSQGDASTARRFGGTGLGLTICKNLLDLMRGRITLESTVGTGTTATFWIPFNKPQGPGDTSLARSGAIPDRLQSELSLSCNSSEYEQVAGASTGPDGAPLSSLRRRHSNMRSPASADQDLPRSERARMHILVVEDNPVNQKIATRTIGKLGFQVTAAWNGKEALDYLMGTSHGHNAKPDMILMDVQMPVIDGYKCTHLLRHHLPYKSMLQDVPIVAMTASAIQGDREKCTKAGMDDYLAKPVTMAILERMLIRWCLSRRQIPSSQDALASDCSEVSEHCDNADIPHIGLEDEILSPSDRVSEDFHNSQNTPRPLATNGQPEPSPFDSPVAPELAPQVRRPEGEKEWSNMLQETKLMDAAGGPGATNFRSNPCQEPRAGEALTEENVNKLKSETSCLGAGAP</sequence>
<evidence type="ECO:0000256" key="10">
    <source>
        <dbReference type="ARBA" id="ARBA00023012"/>
    </source>
</evidence>
<evidence type="ECO:0000313" key="18">
    <source>
        <dbReference type="EMBL" id="PNY26573.1"/>
    </source>
</evidence>
<dbReference type="GO" id="GO:1900745">
    <property type="term" value="P:positive regulation of p38MAPK cascade"/>
    <property type="evidence" value="ECO:0007669"/>
    <property type="project" value="UniProtKB-ARBA"/>
</dbReference>
<reference evidence="18 19" key="1">
    <citation type="submission" date="2017-08" db="EMBL/GenBank/DDBJ databases">
        <title>Harnessing the power of phylogenomics to disentangle the directionality and signatures of interkingdom host jumping in the parasitic fungal genus Tolypocladium.</title>
        <authorList>
            <person name="Quandt C.A."/>
            <person name="Patterson W."/>
            <person name="Spatafora J.W."/>
        </authorList>
    </citation>
    <scope>NUCLEOTIDE SEQUENCE [LARGE SCALE GENOMIC DNA]</scope>
    <source>
        <strain evidence="18 19">CBS 113982</strain>
    </source>
</reference>
<dbReference type="STRING" id="45235.A0A2K3QGD3"/>
<feature type="compositionally biased region" description="Polar residues" evidence="14">
    <location>
        <begin position="1449"/>
        <end position="1463"/>
    </location>
</feature>
<dbReference type="FunFam" id="3.30.565.10:FF:000010">
    <property type="entry name" value="Sensor histidine kinase RcsC"/>
    <property type="match status" value="1"/>
</dbReference>
<dbReference type="Gene3D" id="1.10.287.130">
    <property type="match status" value="1"/>
</dbReference>
<dbReference type="SMART" id="SM00091">
    <property type="entry name" value="PAS"/>
    <property type="match status" value="2"/>
</dbReference>
<dbReference type="CDD" id="cd17546">
    <property type="entry name" value="REC_hyHK_CKI1_RcsC-like"/>
    <property type="match status" value="1"/>
</dbReference>
<evidence type="ECO:0000256" key="1">
    <source>
        <dbReference type="ARBA" id="ARBA00000085"/>
    </source>
</evidence>
<accession>A0A2K3QGD3</accession>
<dbReference type="GO" id="GO:0009927">
    <property type="term" value="F:histidine phosphotransfer kinase activity"/>
    <property type="evidence" value="ECO:0007669"/>
    <property type="project" value="TreeGrafter"/>
</dbReference>
<evidence type="ECO:0000256" key="9">
    <source>
        <dbReference type="ARBA" id="ARBA00022840"/>
    </source>
</evidence>
<dbReference type="GO" id="GO:0000155">
    <property type="term" value="F:phosphorelay sensor kinase activity"/>
    <property type="evidence" value="ECO:0007669"/>
    <property type="project" value="InterPro"/>
</dbReference>
<feature type="region of interest" description="Disordered" evidence="14">
    <location>
        <begin position="479"/>
        <end position="503"/>
    </location>
</feature>
<comment type="caution">
    <text evidence="18">The sequence shown here is derived from an EMBL/GenBank/DDBJ whole genome shotgun (WGS) entry which is preliminary data.</text>
</comment>
<feature type="domain" description="PAS" evidence="17">
    <location>
        <begin position="676"/>
        <end position="746"/>
    </location>
</feature>
<keyword evidence="6" id="KW-0808">Transferase</keyword>
<dbReference type="PANTHER" id="PTHR43047:SF74">
    <property type="entry name" value="HISTIDINE KINASE-RELATED"/>
    <property type="match status" value="1"/>
</dbReference>
<dbReference type="SUPFAM" id="SSF47384">
    <property type="entry name" value="Homodimeric domain of signal transducing histidine kinase"/>
    <property type="match status" value="1"/>
</dbReference>
<feature type="region of interest" description="Disordered" evidence="14">
    <location>
        <begin position="206"/>
        <end position="239"/>
    </location>
</feature>
<keyword evidence="8 18" id="KW-0418">Kinase</keyword>
<comment type="subcellular location">
    <subcellularLocation>
        <location evidence="2">Cytoplasm</location>
    </subcellularLocation>
</comment>
<dbReference type="SUPFAM" id="SSF55874">
    <property type="entry name" value="ATPase domain of HSP90 chaperone/DNA topoisomerase II/histidine kinase"/>
    <property type="match status" value="1"/>
</dbReference>
<evidence type="ECO:0000313" key="19">
    <source>
        <dbReference type="Proteomes" id="UP000236621"/>
    </source>
</evidence>
<comment type="catalytic activity">
    <reaction evidence="1">
        <text>ATP + protein L-histidine = ADP + protein N-phospho-L-histidine.</text>
        <dbReference type="EC" id="2.7.13.3"/>
    </reaction>
</comment>
<evidence type="ECO:0000256" key="4">
    <source>
        <dbReference type="ARBA" id="ARBA00022490"/>
    </source>
</evidence>
<feature type="compositionally biased region" description="Polar residues" evidence="14">
    <location>
        <begin position="17"/>
        <end position="28"/>
    </location>
</feature>
<dbReference type="Gene3D" id="3.30.565.10">
    <property type="entry name" value="Histidine kinase-like ATPase, C-terminal domain"/>
    <property type="match status" value="1"/>
</dbReference>
<comment type="function">
    <text evidence="11">Involved in the control of the SAPK-dependent transcriptional response to peroxide stress. Regulates sty1 activity.</text>
</comment>
<keyword evidence="9" id="KW-0067">ATP-binding</keyword>
<dbReference type="InterPro" id="IPR001789">
    <property type="entry name" value="Sig_transdc_resp-reg_receiver"/>
</dbReference>
<dbReference type="SMART" id="SM00387">
    <property type="entry name" value="HATPase_c"/>
    <property type="match status" value="1"/>
</dbReference>
<proteinExistence type="predicted"/>
<feature type="region of interest" description="Disordered" evidence="14">
    <location>
        <begin position="1"/>
        <end position="32"/>
    </location>
</feature>
<dbReference type="InterPro" id="IPR001610">
    <property type="entry name" value="PAC"/>
</dbReference>